<dbReference type="PROSITE" id="PS50157">
    <property type="entry name" value="ZINC_FINGER_C2H2_2"/>
    <property type="match status" value="2"/>
</dbReference>
<keyword evidence="5" id="KW-0805">Transcription regulation</keyword>
<dbReference type="InterPro" id="IPR036236">
    <property type="entry name" value="Znf_C2H2_sf"/>
</dbReference>
<dbReference type="Gene3D" id="3.30.160.60">
    <property type="entry name" value="Classic Zinc Finger"/>
    <property type="match status" value="1"/>
</dbReference>
<dbReference type="eggNOG" id="KOG1721">
    <property type="taxonomic scope" value="Eukaryota"/>
</dbReference>
<dbReference type="InterPro" id="IPR013087">
    <property type="entry name" value="Znf_C2H2_type"/>
</dbReference>
<evidence type="ECO:0000256" key="8">
    <source>
        <dbReference type="SAM" id="MobiDB-lite"/>
    </source>
</evidence>
<dbReference type="AlphaFoldDB" id="A0A059BSM1"/>
<keyword evidence="1" id="KW-0479">Metal-binding</keyword>
<dbReference type="OMA" id="CLLMQRP"/>
<dbReference type="GO" id="GO:0008270">
    <property type="term" value="F:zinc ion binding"/>
    <property type="evidence" value="ECO:0007669"/>
    <property type="project" value="UniProtKB-KW"/>
</dbReference>
<organism evidence="10">
    <name type="scientific">Eucalyptus grandis</name>
    <name type="common">Flooded gum</name>
    <dbReference type="NCBI Taxonomy" id="71139"/>
    <lineage>
        <taxon>Eukaryota</taxon>
        <taxon>Viridiplantae</taxon>
        <taxon>Streptophyta</taxon>
        <taxon>Embryophyta</taxon>
        <taxon>Tracheophyta</taxon>
        <taxon>Spermatophyta</taxon>
        <taxon>Magnoliopsida</taxon>
        <taxon>eudicotyledons</taxon>
        <taxon>Gunneridae</taxon>
        <taxon>Pentapetalae</taxon>
        <taxon>rosids</taxon>
        <taxon>malvids</taxon>
        <taxon>Myrtales</taxon>
        <taxon>Myrtaceae</taxon>
        <taxon>Myrtoideae</taxon>
        <taxon>Eucalypteae</taxon>
        <taxon>Eucalyptus</taxon>
    </lineage>
</organism>
<feature type="domain" description="C2H2-type" evidence="9">
    <location>
        <begin position="213"/>
        <end position="240"/>
    </location>
</feature>
<feature type="domain" description="C2H2-type" evidence="9">
    <location>
        <begin position="155"/>
        <end position="182"/>
    </location>
</feature>
<evidence type="ECO:0000256" key="5">
    <source>
        <dbReference type="ARBA" id="ARBA00023015"/>
    </source>
</evidence>
<dbReference type="InParanoid" id="A0A059BSM1"/>
<dbReference type="Gramene" id="KCW68665">
    <property type="protein sequence ID" value="KCW68665"/>
    <property type="gene ID" value="EUGRSUZ_F02262"/>
</dbReference>
<proteinExistence type="predicted"/>
<dbReference type="PANTHER" id="PTHR45988:SF92">
    <property type="entry name" value="C2H2 TYPE ZINC FINGER TRANSCRIPTION FACTOR FAMILY-RELATED"/>
    <property type="match status" value="1"/>
</dbReference>
<dbReference type="EMBL" id="KK198758">
    <property type="protein sequence ID" value="KCW68665.1"/>
    <property type="molecule type" value="Genomic_DNA"/>
</dbReference>
<evidence type="ECO:0000256" key="7">
    <source>
        <dbReference type="PROSITE-ProRule" id="PRU00042"/>
    </source>
</evidence>
<reference evidence="10" key="1">
    <citation type="submission" date="2013-07" db="EMBL/GenBank/DDBJ databases">
        <title>The genome of Eucalyptus grandis.</title>
        <authorList>
            <person name="Schmutz J."/>
            <person name="Hayes R."/>
            <person name="Myburg A."/>
            <person name="Tuskan G."/>
            <person name="Grattapaglia D."/>
            <person name="Rokhsar D.S."/>
        </authorList>
    </citation>
    <scope>NUCLEOTIDE SEQUENCE</scope>
    <source>
        <tissue evidence="10">Leaf extractions</tissue>
    </source>
</reference>
<dbReference type="PANTHER" id="PTHR45988">
    <property type="entry name" value="C2H2 TYPE ZINC FINGER TRANSCRIPTION FACTOR FAMILY-RELATED"/>
    <property type="match status" value="1"/>
</dbReference>
<dbReference type="GO" id="GO:0000976">
    <property type="term" value="F:transcription cis-regulatory region binding"/>
    <property type="evidence" value="ECO:0000318"/>
    <property type="project" value="GO_Central"/>
</dbReference>
<name>A0A059BSM1_EUCGR</name>
<dbReference type="Pfam" id="PF13912">
    <property type="entry name" value="zf-C2H2_6"/>
    <property type="match status" value="2"/>
</dbReference>
<dbReference type="GO" id="GO:0006355">
    <property type="term" value="P:regulation of DNA-templated transcription"/>
    <property type="evidence" value="ECO:0000318"/>
    <property type="project" value="GO_Central"/>
</dbReference>
<evidence type="ECO:0000256" key="6">
    <source>
        <dbReference type="ARBA" id="ARBA00023163"/>
    </source>
</evidence>
<evidence type="ECO:0000256" key="1">
    <source>
        <dbReference type="ARBA" id="ARBA00022723"/>
    </source>
</evidence>
<evidence type="ECO:0000313" key="10">
    <source>
        <dbReference type="EMBL" id="KCW68665.1"/>
    </source>
</evidence>
<feature type="compositionally biased region" description="Low complexity" evidence="8">
    <location>
        <begin position="182"/>
        <end position="206"/>
    </location>
</feature>
<protein>
    <recommendedName>
        <fullName evidence="9">C2H2-type domain-containing protein</fullName>
    </recommendedName>
</protein>
<dbReference type="FunCoup" id="A0A059BSM1">
    <property type="interactions" value="38"/>
</dbReference>
<dbReference type="InterPro" id="IPR044653">
    <property type="entry name" value="AZF1/2/3-like"/>
</dbReference>
<dbReference type="STRING" id="71139.A0A059BSM1"/>
<keyword evidence="4" id="KW-0862">Zinc</keyword>
<sequence length="324" mass="33310">MSARGGSGETGRRDLVRVGYSRRTPQNQHHSPISLSKIPHPTATLNLSLSLSSSVSAMALEALSSPTAPSAPFQFMKDSSPAAAAAAASSSSSAYDLPLAEPWAKRKRSKRPHNPPSEDEYLALCLIMLARGGAGRTLPPPPPPAVSSEAAKVAYRCPVCDKGFPSYQALGGHKASHRKHASSAAAAAGGDDQPTTSSTSAATTSSGVSGKVHECSICHKSFPTGQALGGHKRCHYEAPAPIPASFSAPSAAAAPAASGVSVSEGVGSTHTQSQGHREFDLNIPALPEFSPRFVVSGGVDDEVESPHPSKKPRFLAPAVKTEAA</sequence>
<keyword evidence="3 7" id="KW-0863">Zinc-finger</keyword>
<dbReference type="GO" id="GO:0003700">
    <property type="term" value="F:DNA-binding transcription factor activity"/>
    <property type="evidence" value="ECO:0000318"/>
    <property type="project" value="GO_Central"/>
</dbReference>
<feature type="region of interest" description="Disordered" evidence="8">
    <location>
        <begin position="1"/>
        <end position="40"/>
    </location>
</feature>
<evidence type="ECO:0000256" key="4">
    <source>
        <dbReference type="ARBA" id="ARBA00022833"/>
    </source>
</evidence>
<dbReference type="PROSITE" id="PS00028">
    <property type="entry name" value="ZINC_FINGER_C2H2_1"/>
    <property type="match status" value="2"/>
</dbReference>
<dbReference type="SMART" id="SM00355">
    <property type="entry name" value="ZnF_C2H2"/>
    <property type="match status" value="2"/>
</dbReference>
<dbReference type="GO" id="GO:0005634">
    <property type="term" value="C:nucleus"/>
    <property type="evidence" value="ECO:0000318"/>
    <property type="project" value="GO_Central"/>
</dbReference>
<evidence type="ECO:0000259" key="9">
    <source>
        <dbReference type="PROSITE" id="PS50157"/>
    </source>
</evidence>
<feature type="region of interest" description="Disordered" evidence="8">
    <location>
        <begin position="297"/>
        <end position="324"/>
    </location>
</feature>
<evidence type="ECO:0000256" key="3">
    <source>
        <dbReference type="ARBA" id="ARBA00022771"/>
    </source>
</evidence>
<dbReference type="SUPFAM" id="SSF57667">
    <property type="entry name" value="beta-beta-alpha zinc fingers"/>
    <property type="match status" value="1"/>
</dbReference>
<feature type="compositionally biased region" description="Polar residues" evidence="8">
    <location>
        <begin position="23"/>
        <end position="34"/>
    </location>
</feature>
<gene>
    <name evidence="10" type="ORF">EUGRSUZ_F02262</name>
</gene>
<keyword evidence="6" id="KW-0804">Transcription</keyword>
<keyword evidence="2" id="KW-0677">Repeat</keyword>
<evidence type="ECO:0000256" key="2">
    <source>
        <dbReference type="ARBA" id="ARBA00022737"/>
    </source>
</evidence>
<feature type="region of interest" description="Disordered" evidence="8">
    <location>
        <begin position="178"/>
        <end position="207"/>
    </location>
</feature>
<accession>A0A059BSM1</accession>